<dbReference type="eggNOG" id="ENOG5032E0F">
    <property type="taxonomic scope" value="Bacteria"/>
</dbReference>
<dbReference type="PROSITE" id="PS51257">
    <property type="entry name" value="PROKAR_LIPOPROTEIN"/>
    <property type="match status" value="1"/>
</dbReference>
<keyword evidence="3" id="KW-1185">Reference proteome</keyword>
<keyword evidence="1" id="KW-0812">Transmembrane</keyword>
<evidence type="ECO:0000256" key="1">
    <source>
        <dbReference type="SAM" id="Phobius"/>
    </source>
</evidence>
<accession>L0R5W0</accession>
<organism evidence="2 3">
    <name type="scientific">Maridesulfovibrio hydrothermalis AM13 = DSM 14728</name>
    <dbReference type="NCBI Taxonomy" id="1121451"/>
    <lineage>
        <taxon>Bacteria</taxon>
        <taxon>Pseudomonadati</taxon>
        <taxon>Thermodesulfobacteriota</taxon>
        <taxon>Desulfovibrionia</taxon>
        <taxon>Desulfovibrionales</taxon>
        <taxon>Desulfovibrionaceae</taxon>
        <taxon>Maridesulfovibrio</taxon>
    </lineage>
</organism>
<evidence type="ECO:0000313" key="2">
    <source>
        <dbReference type="EMBL" id="CCO22073.1"/>
    </source>
</evidence>
<dbReference type="RefSeq" id="WP_015334683.1">
    <property type="nucleotide sequence ID" value="NC_020055.1"/>
</dbReference>
<name>L0R5W0_9BACT</name>
<proteinExistence type="predicted"/>
<dbReference type="Proteomes" id="UP000010808">
    <property type="component" value="Chromosome"/>
</dbReference>
<feature type="transmembrane region" description="Helical" evidence="1">
    <location>
        <begin position="12"/>
        <end position="29"/>
    </location>
</feature>
<gene>
    <name evidence="2" type="ORF">DESAM_10092</name>
</gene>
<reference evidence="2 3" key="1">
    <citation type="submission" date="2012-10" db="EMBL/GenBank/DDBJ databases">
        <authorList>
            <person name="Genoscope - CEA"/>
        </authorList>
    </citation>
    <scope>NUCLEOTIDE SEQUENCE [LARGE SCALE GENOMIC DNA]</scope>
    <source>
        <strain evidence="3">AM13 / DSM 14728</strain>
    </source>
</reference>
<protein>
    <recommendedName>
        <fullName evidence="4">Lipoprotein</fullName>
    </recommendedName>
</protein>
<dbReference type="EMBL" id="FO203522">
    <property type="protein sequence ID" value="CCO22073.1"/>
    <property type="molecule type" value="Genomic_DNA"/>
</dbReference>
<dbReference type="KEGG" id="dhy:DESAM_10092"/>
<dbReference type="HOGENOM" id="CLU_1400506_0_0_7"/>
<dbReference type="STRING" id="1121451.DESAM_10092"/>
<sequence length="208" mass="23262">MYKTIISRQVAYRPFFYAIICVLALILTGCSGPKGPGQPFAVPFDSKYITTEKKLTVAPSLKTDGSNSRDFLSITQENYFFENGNCTAKVQVLLNRKAEFSVPEIGQWSTVSTGNCLSNSSSVKCFTAHIDCHLVRTTYIATGKRSIAVIKVRNRAREPQELCEKWNPLDLTSTQQEEVDEFNKISDAFFDYDFPIPEPPPALKAGQQ</sequence>
<evidence type="ECO:0008006" key="4">
    <source>
        <dbReference type="Google" id="ProtNLM"/>
    </source>
</evidence>
<keyword evidence="1" id="KW-0472">Membrane</keyword>
<dbReference type="AlphaFoldDB" id="L0R5W0"/>
<evidence type="ECO:0000313" key="3">
    <source>
        <dbReference type="Proteomes" id="UP000010808"/>
    </source>
</evidence>
<dbReference type="PATRIC" id="fig|1121451.3.peg.82"/>
<keyword evidence="1" id="KW-1133">Transmembrane helix</keyword>